<proteinExistence type="predicted"/>
<dbReference type="PROSITE" id="PS01124">
    <property type="entry name" value="HTH_ARAC_FAMILY_2"/>
    <property type="match status" value="1"/>
</dbReference>
<dbReference type="GO" id="GO:0003700">
    <property type="term" value="F:DNA-binding transcription factor activity"/>
    <property type="evidence" value="ECO:0007669"/>
    <property type="project" value="InterPro"/>
</dbReference>
<feature type="domain" description="HTH araC/xylS-type" evidence="5">
    <location>
        <begin position="213"/>
        <end position="314"/>
    </location>
</feature>
<keyword evidence="1" id="KW-0805">Transcription regulation</keyword>
<sequence>MPLVLDTDTVDATDRADMMADALQRASAPAHLKLANPDRLVRSRLDAWTFGDATLTRFRGSGYGVERTPTQTRLSPSPSLLVVLVQATALPFTQAGIRRIVGPGHLFPVDLNQPYEAEWSGGEWTLLEVPLDRLTLPAETIHRALPQLESTPLCPLVANHIAYLVDSADVLEADPAAPVLGDACVEIVRALFTSAAGLGGEDGSALPADILLTQIRHYIRRHLSDPDLGPARIADAHHISVRYLYKLCARAGLRLGPWIIGQRLHRVHAELARPENTHRTIATIAYRYGFRDPSHFARRFRAAYGMTPNQWRHTALHDPSGAQPSIALDPHVT</sequence>
<evidence type="ECO:0000256" key="4">
    <source>
        <dbReference type="SAM" id="MobiDB-lite"/>
    </source>
</evidence>
<dbReference type="RefSeq" id="WP_051162909.1">
    <property type="nucleotide sequence ID" value="NZ_JACHIT010000002.1"/>
</dbReference>
<evidence type="ECO:0000256" key="1">
    <source>
        <dbReference type="ARBA" id="ARBA00023015"/>
    </source>
</evidence>
<evidence type="ECO:0000313" key="6">
    <source>
        <dbReference type="EMBL" id="MBB5917330.1"/>
    </source>
</evidence>
<protein>
    <submittedName>
        <fullName evidence="6">AraC-like DNA-binding protein</fullName>
    </submittedName>
</protein>
<evidence type="ECO:0000259" key="5">
    <source>
        <dbReference type="PROSITE" id="PS01124"/>
    </source>
</evidence>
<accession>A0A7W9PJM1</accession>
<evidence type="ECO:0000256" key="2">
    <source>
        <dbReference type="ARBA" id="ARBA00023125"/>
    </source>
</evidence>
<dbReference type="InterPro" id="IPR009057">
    <property type="entry name" value="Homeodomain-like_sf"/>
</dbReference>
<dbReference type="PANTHER" id="PTHR46796:SF6">
    <property type="entry name" value="ARAC SUBFAMILY"/>
    <property type="match status" value="1"/>
</dbReference>
<keyword evidence="7" id="KW-1185">Reference proteome</keyword>
<dbReference type="PRINTS" id="PR00032">
    <property type="entry name" value="HTHARAC"/>
</dbReference>
<evidence type="ECO:0000313" key="7">
    <source>
        <dbReference type="Proteomes" id="UP000540412"/>
    </source>
</evidence>
<dbReference type="InterPro" id="IPR020449">
    <property type="entry name" value="Tscrpt_reg_AraC-type_HTH"/>
</dbReference>
<comment type="caution">
    <text evidence="6">The sequence shown here is derived from an EMBL/GenBank/DDBJ whole genome shotgun (WGS) entry which is preliminary data.</text>
</comment>
<reference evidence="6 7" key="1">
    <citation type="submission" date="2020-08" db="EMBL/GenBank/DDBJ databases">
        <title>Sequencing the genomes of 1000 actinobacteria strains.</title>
        <authorList>
            <person name="Klenk H.-P."/>
        </authorList>
    </citation>
    <scope>NUCLEOTIDE SEQUENCE [LARGE SCALE GENOMIC DNA]</scope>
    <source>
        <strain evidence="6 7">DSM 43582</strain>
    </source>
</reference>
<dbReference type="InterPro" id="IPR050204">
    <property type="entry name" value="AraC_XylS_family_regulators"/>
</dbReference>
<dbReference type="SUPFAM" id="SSF46689">
    <property type="entry name" value="Homeodomain-like"/>
    <property type="match status" value="1"/>
</dbReference>
<dbReference type="InterPro" id="IPR018060">
    <property type="entry name" value="HTH_AraC"/>
</dbReference>
<dbReference type="PANTHER" id="PTHR46796">
    <property type="entry name" value="HTH-TYPE TRANSCRIPTIONAL ACTIVATOR RHAS-RELATED"/>
    <property type="match status" value="1"/>
</dbReference>
<dbReference type="InterPro" id="IPR018062">
    <property type="entry name" value="HTH_AraC-typ_CS"/>
</dbReference>
<keyword evidence="2 6" id="KW-0238">DNA-binding</keyword>
<dbReference type="Gene3D" id="1.10.10.60">
    <property type="entry name" value="Homeodomain-like"/>
    <property type="match status" value="1"/>
</dbReference>
<name>A0A7W9PJM1_9NOCA</name>
<dbReference type="Pfam" id="PF12833">
    <property type="entry name" value="HTH_18"/>
    <property type="match status" value="1"/>
</dbReference>
<dbReference type="EMBL" id="JACHIT010000002">
    <property type="protein sequence ID" value="MBB5917330.1"/>
    <property type="molecule type" value="Genomic_DNA"/>
</dbReference>
<evidence type="ECO:0000256" key="3">
    <source>
        <dbReference type="ARBA" id="ARBA00023163"/>
    </source>
</evidence>
<feature type="region of interest" description="Disordered" evidence="4">
    <location>
        <begin position="314"/>
        <end position="333"/>
    </location>
</feature>
<dbReference type="PROSITE" id="PS00041">
    <property type="entry name" value="HTH_ARAC_FAMILY_1"/>
    <property type="match status" value="1"/>
</dbReference>
<keyword evidence="3" id="KW-0804">Transcription</keyword>
<dbReference type="SMART" id="SM00342">
    <property type="entry name" value="HTH_ARAC"/>
    <property type="match status" value="1"/>
</dbReference>
<dbReference type="AlphaFoldDB" id="A0A7W9PJM1"/>
<gene>
    <name evidence="6" type="ORF">BJY24_006242</name>
</gene>
<dbReference type="GO" id="GO:0043565">
    <property type="term" value="F:sequence-specific DNA binding"/>
    <property type="evidence" value="ECO:0007669"/>
    <property type="project" value="InterPro"/>
</dbReference>
<organism evidence="6 7">
    <name type="scientific">Nocardia transvalensis</name>
    <dbReference type="NCBI Taxonomy" id="37333"/>
    <lineage>
        <taxon>Bacteria</taxon>
        <taxon>Bacillati</taxon>
        <taxon>Actinomycetota</taxon>
        <taxon>Actinomycetes</taxon>
        <taxon>Mycobacteriales</taxon>
        <taxon>Nocardiaceae</taxon>
        <taxon>Nocardia</taxon>
    </lineage>
</organism>
<dbReference type="Proteomes" id="UP000540412">
    <property type="component" value="Unassembled WGS sequence"/>
</dbReference>